<dbReference type="RefSeq" id="XP_001644262.1">
    <property type="nucleotide sequence ID" value="XM_001644212.2"/>
</dbReference>
<feature type="compositionally biased region" description="Basic and acidic residues" evidence="1">
    <location>
        <begin position="106"/>
        <end position="121"/>
    </location>
</feature>
<dbReference type="OrthoDB" id="1232at2759"/>
<protein>
    <submittedName>
        <fullName evidence="2">Uncharacterized protein</fullName>
    </submittedName>
</protein>
<dbReference type="GeneID" id="5544564"/>
<accession>A7TMT2</accession>
<proteinExistence type="predicted"/>
<dbReference type="HOGENOM" id="CLU_1511728_0_0_1"/>
<evidence type="ECO:0000313" key="3">
    <source>
        <dbReference type="Proteomes" id="UP000000267"/>
    </source>
</evidence>
<sequence length="178" mass="20360">MGRLGKRGKAPLTPFHERLSTPSSILSSVLNTLELSYDTSTNTLTGTSVEKIPEKKTLIELQKQLDNLYDVLENVSNVDNRYIQRFKNIDERRNKETLENQEEEDKENKGKQEEESVKSEEPVGELIENESKENEKQESLENSADEVEPEKEKIDSDNAPVTPIQEVENGRSGKRSRR</sequence>
<reference evidence="2 3" key="1">
    <citation type="journal article" date="2007" name="Proc. Natl. Acad. Sci. U.S.A.">
        <title>Independent sorting-out of thousands of duplicated gene pairs in two yeast species descended from a whole-genome duplication.</title>
        <authorList>
            <person name="Scannell D.R."/>
            <person name="Frank A.C."/>
            <person name="Conant G.C."/>
            <person name="Byrne K.P."/>
            <person name="Woolfit M."/>
            <person name="Wolfe K.H."/>
        </authorList>
    </citation>
    <scope>NUCLEOTIDE SEQUENCE [LARGE SCALE GENOMIC DNA]</scope>
    <source>
        <strain evidence="3">ATCC 22028 / DSM 70294 / BCRC 21397 / CBS 2163 / NBRC 10782 / NRRL Y-8283 / UCD 57-17</strain>
    </source>
</reference>
<evidence type="ECO:0000256" key="1">
    <source>
        <dbReference type="SAM" id="MobiDB-lite"/>
    </source>
</evidence>
<keyword evidence="3" id="KW-1185">Reference proteome</keyword>
<name>A7TMT2_VANPO</name>
<dbReference type="Proteomes" id="UP000000267">
    <property type="component" value="Unassembled WGS sequence"/>
</dbReference>
<gene>
    <name evidence="2" type="ORF">Kpol_1030p11</name>
</gene>
<evidence type="ECO:0000313" key="2">
    <source>
        <dbReference type="EMBL" id="EDO16404.1"/>
    </source>
</evidence>
<feature type="region of interest" description="Disordered" evidence="1">
    <location>
        <begin position="90"/>
        <end position="178"/>
    </location>
</feature>
<dbReference type="AlphaFoldDB" id="A7TMT2"/>
<organism evidence="3">
    <name type="scientific">Vanderwaltozyma polyspora (strain ATCC 22028 / DSM 70294 / BCRC 21397 / CBS 2163 / NBRC 10782 / NRRL Y-8283 / UCD 57-17)</name>
    <name type="common">Kluyveromyces polysporus</name>
    <dbReference type="NCBI Taxonomy" id="436907"/>
    <lineage>
        <taxon>Eukaryota</taxon>
        <taxon>Fungi</taxon>
        <taxon>Dikarya</taxon>
        <taxon>Ascomycota</taxon>
        <taxon>Saccharomycotina</taxon>
        <taxon>Saccharomycetes</taxon>
        <taxon>Saccharomycetales</taxon>
        <taxon>Saccharomycetaceae</taxon>
        <taxon>Vanderwaltozyma</taxon>
    </lineage>
</organism>
<feature type="compositionally biased region" description="Basic and acidic residues" evidence="1">
    <location>
        <begin position="129"/>
        <end position="139"/>
    </location>
</feature>
<dbReference type="EMBL" id="DS480425">
    <property type="protein sequence ID" value="EDO16404.1"/>
    <property type="molecule type" value="Genomic_DNA"/>
</dbReference>
<feature type="non-terminal residue" evidence="2">
    <location>
        <position position="178"/>
    </location>
</feature>